<protein>
    <recommendedName>
        <fullName evidence="3">SMP-30/Gluconolactonase/LRE-like region domain-containing protein</fullName>
    </recommendedName>
</protein>
<evidence type="ECO:0008006" key="3">
    <source>
        <dbReference type="Google" id="ProtNLM"/>
    </source>
</evidence>
<dbReference type="RefSeq" id="WP_025295557.1">
    <property type="nucleotide sequence ID" value="NZ_CP006644.1"/>
</dbReference>
<organism evidence="1 2">
    <name type="scientific">Sphingomonas sanxanigenens DSM 19645 = NX02</name>
    <dbReference type="NCBI Taxonomy" id="1123269"/>
    <lineage>
        <taxon>Bacteria</taxon>
        <taxon>Pseudomonadati</taxon>
        <taxon>Pseudomonadota</taxon>
        <taxon>Alphaproteobacteria</taxon>
        <taxon>Sphingomonadales</taxon>
        <taxon>Sphingomonadaceae</taxon>
        <taxon>Sphingomonas</taxon>
    </lineage>
</organism>
<accession>W0AMF5</accession>
<name>W0AMF5_9SPHN</name>
<gene>
    <name evidence="1" type="ORF">NX02_29600</name>
</gene>
<dbReference type="eggNOG" id="ENOG502ZUZX">
    <property type="taxonomic scope" value="Bacteria"/>
</dbReference>
<sequence>MTAAIPTRTIQLQPWLKTGDVEACFPTDGGGALILKDRGRILLDETLAVITLHDRPDIDWGWTHAQRLPGGGYALASSRSVVGKKNLQLFDDRGNLVTRFPAGDAIEHMAVDDQGRIWVGYFDEGIFGHDPLSYAGLSRFSETGRLDYQWDYSTHGPILDCYALTLDGAGRAWLCPYTEFFVAAITDDDVRIVMSEAPVSLAQGLLVSATHLGFVGGMDLPRDGGTVIGWSIDGTATHLPPTPEDLSETTKESVVTIVDLQTGAQTQVQLLDEYAAPLAFHNRVNCRAGTAACWTKDAIYRFKLENLVSAAAVAPSSPRG</sequence>
<dbReference type="SUPFAM" id="SSF63829">
    <property type="entry name" value="Calcium-dependent phosphotriesterase"/>
    <property type="match status" value="1"/>
</dbReference>
<dbReference type="STRING" id="1123269.NX02_29600"/>
<keyword evidence="2" id="KW-1185">Reference proteome</keyword>
<proteinExistence type="predicted"/>
<dbReference type="OrthoDB" id="6636929at2"/>
<dbReference type="KEGG" id="ssan:NX02_29600"/>
<dbReference type="PATRIC" id="fig|1123269.5.peg.5801"/>
<dbReference type="EMBL" id="CP006644">
    <property type="protein sequence ID" value="AHE57483.1"/>
    <property type="molecule type" value="Genomic_DNA"/>
</dbReference>
<dbReference type="HOGENOM" id="CLU_868512_0_0_5"/>
<dbReference type="AlphaFoldDB" id="W0AMF5"/>
<dbReference type="Proteomes" id="UP000018851">
    <property type="component" value="Chromosome"/>
</dbReference>
<evidence type="ECO:0000313" key="1">
    <source>
        <dbReference type="EMBL" id="AHE57483.1"/>
    </source>
</evidence>
<reference evidence="1 2" key="1">
    <citation type="submission" date="2013-07" db="EMBL/GenBank/DDBJ databases">
        <title>Completed genome of Sphingomonas sanxanigenens NX02.</title>
        <authorList>
            <person name="Ma T."/>
            <person name="Huang H."/>
            <person name="Wu M."/>
            <person name="Li X."/>
            <person name="Li G."/>
        </authorList>
    </citation>
    <scope>NUCLEOTIDE SEQUENCE [LARGE SCALE GENOMIC DNA]</scope>
    <source>
        <strain evidence="1 2">NX02</strain>
    </source>
</reference>
<evidence type="ECO:0000313" key="2">
    <source>
        <dbReference type="Proteomes" id="UP000018851"/>
    </source>
</evidence>